<feature type="region of interest" description="Disordered" evidence="1">
    <location>
        <begin position="32"/>
        <end position="64"/>
    </location>
</feature>
<evidence type="ECO:0000313" key="2">
    <source>
        <dbReference type="EMBL" id="KAJ1105567.1"/>
    </source>
</evidence>
<dbReference type="EMBL" id="JANPWB010000013">
    <property type="protein sequence ID" value="KAJ1105567.1"/>
    <property type="molecule type" value="Genomic_DNA"/>
</dbReference>
<proteinExistence type="predicted"/>
<name>A0AAV7MPV8_PLEWA</name>
<feature type="region of interest" description="Disordered" evidence="1">
    <location>
        <begin position="147"/>
        <end position="175"/>
    </location>
</feature>
<evidence type="ECO:0000313" key="3">
    <source>
        <dbReference type="Proteomes" id="UP001066276"/>
    </source>
</evidence>
<reference evidence="2" key="1">
    <citation type="journal article" date="2022" name="bioRxiv">
        <title>Sequencing and chromosome-scale assembly of the giantPleurodeles waltlgenome.</title>
        <authorList>
            <person name="Brown T."/>
            <person name="Elewa A."/>
            <person name="Iarovenko S."/>
            <person name="Subramanian E."/>
            <person name="Araus A.J."/>
            <person name="Petzold A."/>
            <person name="Susuki M."/>
            <person name="Suzuki K.-i.T."/>
            <person name="Hayashi T."/>
            <person name="Toyoda A."/>
            <person name="Oliveira C."/>
            <person name="Osipova E."/>
            <person name="Leigh N.D."/>
            <person name="Simon A."/>
            <person name="Yun M.H."/>
        </authorList>
    </citation>
    <scope>NUCLEOTIDE SEQUENCE</scope>
    <source>
        <strain evidence="2">20211129_DDA</strain>
        <tissue evidence="2">Liver</tissue>
    </source>
</reference>
<sequence length="271" mass="29291">MDFTEASELSSPLGSSQGWELAAVFFFFHPSKRNTHRGPPQQPQGSSTSGTPEHQPALTGPIGLRCPARCPPPVHSPWAATISAFTVLRRALLYILNLSAREARPGIRATLPSVQNVSSYGLERPHARARPPACLRSGHFLARFKPPGRKRATRTHSGSSTAVSPKPSAHSRAATRLRRRVALRRCSARGHTPLKAAAGLQVRPPAPCFTQLPARPYTPAAGAGSTSARLLCVPFHTRGRGREQARLRLLTAAAPVNTPFPSRRKRPRCAS</sequence>
<dbReference type="Proteomes" id="UP001066276">
    <property type="component" value="Chromosome 9"/>
</dbReference>
<feature type="compositionally biased region" description="Polar residues" evidence="1">
    <location>
        <begin position="43"/>
        <end position="52"/>
    </location>
</feature>
<comment type="caution">
    <text evidence="2">The sequence shown here is derived from an EMBL/GenBank/DDBJ whole genome shotgun (WGS) entry which is preliminary data.</text>
</comment>
<keyword evidence="3" id="KW-1185">Reference proteome</keyword>
<dbReference type="AlphaFoldDB" id="A0AAV7MPV8"/>
<evidence type="ECO:0000256" key="1">
    <source>
        <dbReference type="SAM" id="MobiDB-lite"/>
    </source>
</evidence>
<accession>A0AAV7MPV8</accession>
<protein>
    <submittedName>
        <fullName evidence="2">Uncharacterized protein</fullName>
    </submittedName>
</protein>
<organism evidence="2 3">
    <name type="scientific">Pleurodeles waltl</name>
    <name type="common">Iberian ribbed newt</name>
    <dbReference type="NCBI Taxonomy" id="8319"/>
    <lineage>
        <taxon>Eukaryota</taxon>
        <taxon>Metazoa</taxon>
        <taxon>Chordata</taxon>
        <taxon>Craniata</taxon>
        <taxon>Vertebrata</taxon>
        <taxon>Euteleostomi</taxon>
        <taxon>Amphibia</taxon>
        <taxon>Batrachia</taxon>
        <taxon>Caudata</taxon>
        <taxon>Salamandroidea</taxon>
        <taxon>Salamandridae</taxon>
        <taxon>Pleurodelinae</taxon>
        <taxon>Pleurodeles</taxon>
    </lineage>
</organism>
<gene>
    <name evidence="2" type="ORF">NDU88_002972</name>
</gene>